<dbReference type="InterPro" id="IPR052998">
    <property type="entry name" value="Hetero-Diels-Alderase-like"/>
</dbReference>
<proteinExistence type="predicted"/>
<dbReference type="Gene3D" id="2.120.10.30">
    <property type="entry name" value="TolB, C-terminal domain"/>
    <property type="match status" value="1"/>
</dbReference>
<dbReference type="EMBL" id="CAJOBA010002002">
    <property type="protein sequence ID" value="CAF3624909.1"/>
    <property type="molecule type" value="Genomic_DNA"/>
</dbReference>
<gene>
    <name evidence="1" type="ORF">OVA965_LOCUS6591</name>
    <name evidence="2" type="ORF">TMI583_LOCUS6589</name>
</gene>
<dbReference type="PANTHER" id="PTHR42060">
    <property type="entry name" value="NHL REPEAT-CONTAINING PROTEIN-RELATED"/>
    <property type="match status" value="1"/>
</dbReference>
<evidence type="ECO:0000313" key="1">
    <source>
        <dbReference type="EMBL" id="CAF0839971.1"/>
    </source>
</evidence>
<protein>
    <submittedName>
        <fullName evidence="2">Uncharacterized protein</fullName>
    </submittedName>
</protein>
<dbReference type="PANTHER" id="PTHR42060:SF1">
    <property type="entry name" value="NHL REPEAT-CONTAINING PROTEIN"/>
    <property type="match status" value="1"/>
</dbReference>
<comment type="caution">
    <text evidence="2">The sequence shown here is derived from an EMBL/GenBank/DDBJ whole genome shotgun (WGS) entry which is preliminary data.</text>
</comment>
<dbReference type="Proteomes" id="UP000682733">
    <property type="component" value="Unassembled WGS sequence"/>
</dbReference>
<evidence type="ECO:0000313" key="2">
    <source>
        <dbReference type="EMBL" id="CAF3624909.1"/>
    </source>
</evidence>
<organism evidence="2 3">
    <name type="scientific">Didymodactylos carnosus</name>
    <dbReference type="NCBI Taxonomy" id="1234261"/>
    <lineage>
        <taxon>Eukaryota</taxon>
        <taxon>Metazoa</taxon>
        <taxon>Spiralia</taxon>
        <taxon>Gnathifera</taxon>
        <taxon>Rotifera</taxon>
        <taxon>Eurotatoria</taxon>
        <taxon>Bdelloidea</taxon>
        <taxon>Philodinida</taxon>
        <taxon>Philodinidae</taxon>
        <taxon>Didymodactylos</taxon>
    </lineage>
</organism>
<dbReference type="Proteomes" id="UP000677228">
    <property type="component" value="Unassembled WGS sequence"/>
</dbReference>
<name>A0A8S2HB39_9BILA</name>
<accession>A0A8S2HB39</accession>
<dbReference type="AlphaFoldDB" id="A0A8S2HB39"/>
<reference evidence="2" key="1">
    <citation type="submission" date="2021-02" db="EMBL/GenBank/DDBJ databases">
        <authorList>
            <person name="Nowell W R."/>
        </authorList>
    </citation>
    <scope>NUCLEOTIDE SEQUENCE</scope>
</reference>
<evidence type="ECO:0000313" key="3">
    <source>
        <dbReference type="Proteomes" id="UP000682733"/>
    </source>
</evidence>
<dbReference type="EMBL" id="CAJNOK010002001">
    <property type="protein sequence ID" value="CAF0839971.1"/>
    <property type="molecule type" value="Genomic_DNA"/>
</dbReference>
<sequence length="337" mass="37910">MMPMNQQPEPHLIHASQPPVSVEHQDGIEHLLPISLVTEWAPGSFVENLIAKHDGHLLVTVHSSNELFEVDPVSHTKHLLTTFPSSCSGIVEMDFNHFYVNVGTINQQNSYSIYRVSLHNHTVTSKHFVDVPQALFLNGSCVLSKTTGDLLAVDSLLGQVFKVNIHTRQVEVWYENDLLKKHNFSNFLTPGVNGIKVYRDHVYMSNTERAIILKIKLSPYDYRPQGELEIVAKNIICDDFTLDHFGAIYVATHIQNSLMRLTPDKGGEYLREVLATYTEGLAGSTACVFGRTFHDRTGCDSTIERVHPLKERDDGKGLLLDNVVQFILTSNKAMQCM</sequence>
<dbReference type="SUPFAM" id="SSF63829">
    <property type="entry name" value="Calcium-dependent phosphotriesterase"/>
    <property type="match status" value="1"/>
</dbReference>
<dbReference type="InterPro" id="IPR011042">
    <property type="entry name" value="6-blade_b-propeller_TolB-like"/>
</dbReference>